<evidence type="ECO:0000256" key="8">
    <source>
        <dbReference type="ARBA" id="ARBA00022989"/>
    </source>
</evidence>
<organism evidence="11">
    <name type="scientific">Chlamydomonas euryale</name>
    <dbReference type="NCBI Taxonomy" id="1486919"/>
    <lineage>
        <taxon>Eukaryota</taxon>
        <taxon>Viridiplantae</taxon>
        <taxon>Chlorophyta</taxon>
        <taxon>core chlorophytes</taxon>
        <taxon>Chlorophyceae</taxon>
        <taxon>CS clade</taxon>
        <taxon>Chlamydomonadales</taxon>
        <taxon>Chlamydomonadaceae</taxon>
        <taxon>Chlamydomonas</taxon>
    </lineage>
</organism>
<evidence type="ECO:0000256" key="9">
    <source>
        <dbReference type="ARBA" id="ARBA00023136"/>
    </source>
</evidence>
<evidence type="ECO:0000256" key="1">
    <source>
        <dbReference type="ARBA" id="ARBA00004141"/>
    </source>
</evidence>
<reference evidence="11" key="1">
    <citation type="submission" date="2021-01" db="EMBL/GenBank/DDBJ databases">
        <authorList>
            <person name="Corre E."/>
            <person name="Pelletier E."/>
            <person name="Niang G."/>
            <person name="Scheremetjew M."/>
            <person name="Finn R."/>
            <person name="Kale V."/>
            <person name="Holt S."/>
            <person name="Cochrane G."/>
            <person name="Meng A."/>
            <person name="Brown T."/>
            <person name="Cohen L."/>
        </authorList>
    </citation>
    <scope>NUCLEOTIDE SEQUENCE</scope>
    <source>
        <strain evidence="11">CCMP219</strain>
    </source>
</reference>
<evidence type="ECO:0000256" key="10">
    <source>
        <dbReference type="SAM" id="MobiDB-lite"/>
    </source>
</evidence>
<dbReference type="InterPro" id="IPR021825">
    <property type="entry name" value="RETICULATA-related"/>
</dbReference>
<dbReference type="PANTHER" id="PTHR31038">
    <property type="entry name" value="EXPRESSED PROTEIN-RELATED"/>
    <property type="match status" value="1"/>
</dbReference>
<comment type="similarity">
    <text evidence="3">Belongs to the RETICULATA family.</text>
</comment>
<evidence type="ECO:0000256" key="6">
    <source>
        <dbReference type="ARBA" id="ARBA00022692"/>
    </source>
</evidence>
<proteinExistence type="inferred from homology"/>
<keyword evidence="8" id="KW-1133">Transmembrane helix</keyword>
<evidence type="ECO:0000313" key="11">
    <source>
        <dbReference type="EMBL" id="CAD8304109.1"/>
    </source>
</evidence>
<evidence type="ECO:0000256" key="2">
    <source>
        <dbReference type="ARBA" id="ARBA00004229"/>
    </source>
</evidence>
<keyword evidence="9" id="KW-0472">Membrane</keyword>
<keyword evidence="5" id="KW-0934">Plastid</keyword>
<dbReference type="PANTHER" id="PTHR31038:SF2">
    <property type="entry name" value="PROTEIN RETICULATA-RELATED 1, CHLOROPLASTIC"/>
    <property type="match status" value="1"/>
</dbReference>
<dbReference type="Pfam" id="PF11891">
    <property type="entry name" value="RETICULATA-like"/>
    <property type="match status" value="1"/>
</dbReference>
<keyword evidence="4" id="KW-0150">Chloroplast</keyword>
<dbReference type="AlphaFoldDB" id="A0A7R9VT68"/>
<name>A0A7R9VT68_9CHLO</name>
<feature type="compositionally biased region" description="Basic residues" evidence="10">
    <location>
        <begin position="171"/>
        <end position="184"/>
    </location>
</feature>
<dbReference type="GO" id="GO:0009706">
    <property type="term" value="C:chloroplast inner membrane"/>
    <property type="evidence" value="ECO:0007669"/>
    <property type="project" value="TreeGrafter"/>
</dbReference>
<evidence type="ECO:0000256" key="7">
    <source>
        <dbReference type="ARBA" id="ARBA00022946"/>
    </source>
</evidence>
<evidence type="ECO:0000256" key="3">
    <source>
        <dbReference type="ARBA" id="ARBA00010793"/>
    </source>
</evidence>
<protein>
    <submittedName>
        <fullName evidence="11">Uncharacterized protein</fullName>
    </submittedName>
</protein>
<dbReference type="EMBL" id="HBEC01037456">
    <property type="protein sequence ID" value="CAD8304109.1"/>
    <property type="molecule type" value="Transcribed_RNA"/>
</dbReference>
<accession>A0A7R9VT68</accession>
<gene>
    <name evidence="11" type="ORF">CEUR00632_LOCUS17405</name>
</gene>
<comment type="subcellular location">
    <subcellularLocation>
        <location evidence="1">Membrane</location>
        <topology evidence="1">Multi-pass membrane protein</topology>
    </subcellularLocation>
    <subcellularLocation>
        <location evidence="2">Plastid</location>
        <location evidence="2">Chloroplast</location>
    </subcellularLocation>
</comment>
<evidence type="ECO:0000256" key="4">
    <source>
        <dbReference type="ARBA" id="ARBA00022528"/>
    </source>
</evidence>
<evidence type="ECO:0000256" key="5">
    <source>
        <dbReference type="ARBA" id="ARBA00022640"/>
    </source>
</evidence>
<keyword evidence="7" id="KW-0809">Transit peptide</keyword>
<dbReference type="GO" id="GO:0099402">
    <property type="term" value="P:plant organ development"/>
    <property type="evidence" value="ECO:0007669"/>
    <property type="project" value="TreeGrafter"/>
</dbReference>
<keyword evidence="6" id="KW-0812">Transmembrane</keyword>
<sequence length="282" mass="29465">MLSQYEGVLPCVPHIPSCISSDPQMLDGLPNCVFDASGPLRQYSAGSRAVSFFAKVAELSAVGALTGTVSSLASNAAVSLRKQADPSFEPSTSVPSIQRSSGGLAAFFAANANVRYQLIGGLDRYLFNHSSYMWAYMGISGLARLGSQAVGEMSRPWWQGLPNPATLPARPRTKRVSKRVHKRVPKAVPRTVDTLPAPAMAAAAVAGMDAAPVDQQQMQSSTVMVAPVHDEGAATPAMAPEVMVSTSQPMQLPVVPLEMTAQEVSTAGAPAAQPAGSSHSYA</sequence>
<feature type="region of interest" description="Disordered" evidence="10">
    <location>
        <begin position="164"/>
        <end position="184"/>
    </location>
</feature>